<dbReference type="InterPro" id="IPR042470">
    <property type="entry name" value="RMI1_N_C_sf"/>
</dbReference>
<dbReference type="EMBL" id="CASHTH010002911">
    <property type="protein sequence ID" value="CAI8037094.1"/>
    <property type="molecule type" value="Genomic_DNA"/>
</dbReference>
<feature type="compositionally biased region" description="Basic and acidic residues" evidence="1">
    <location>
        <begin position="321"/>
        <end position="331"/>
    </location>
</feature>
<dbReference type="Gene3D" id="2.40.50.770">
    <property type="entry name" value="RecQ-mediated genome instability protein Rmi1, C-terminal domain"/>
    <property type="match status" value="1"/>
</dbReference>
<feature type="compositionally biased region" description="Basic residues" evidence="1">
    <location>
        <begin position="413"/>
        <end position="424"/>
    </location>
</feature>
<organism evidence="3 4">
    <name type="scientific">Geodia barretti</name>
    <name type="common">Barrett's horny sponge</name>
    <dbReference type="NCBI Taxonomy" id="519541"/>
    <lineage>
        <taxon>Eukaryota</taxon>
        <taxon>Metazoa</taxon>
        <taxon>Porifera</taxon>
        <taxon>Demospongiae</taxon>
        <taxon>Heteroscleromorpha</taxon>
        <taxon>Tetractinellida</taxon>
        <taxon>Astrophorina</taxon>
        <taxon>Geodiidae</taxon>
        <taxon>Geodia</taxon>
    </lineage>
</organism>
<accession>A0AA35SWR4</accession>
<proteinExistence type="predicted"/>
<dbReference type="Proteomes" id="UP001174909">
    <property type="component" value="Unassembled WGS sequence"/>
</dbReference>
<protein>
    <submittedName>
        <fullName evidence="3">Tudor domain-containing protein 3</fullName>
    </submittedName>
</protein>
<feature type="compositionally biased region" description="Basic and acidic residues" evidence="1">
    <location>
        <begin position="164"/>
        <end position="178"/>
    </location>
</feature>
<feature type="compositionally biased region" description="Basic and acidic residues" evidence="1">
    <location>
        <begin position="425"/>
        <end position="449"/>
    </location>
</feature>
<feature type="compositionally biased region" description="Basic and acidic residues" evidence="1">
    <location>
        <begin position="248"/>
        <end position="283"/>
    </location>
</feature>
<feature type="compositionally biased region" description="Basic and acidic residues" evidence="1">
    <location>
        <begin position="118"/>
        <end position="127"/>
    </location>
</feature>
<comment type="caution">
    <text evidence="3">The sequence shown here is derived from an EMBL/GenBank/DDBJ whole genome shotgun (WGS) entry which is preliminary data.</text>
</comment>
<name>A0AA35SWR4_GEOBA</name>
<feature type="compositionally biased region" description="Basic and acidic residues" evidence="1">
    <location>
        <begin position="293"/>
        <end position="302"/>
    </location>
</feature>
<evidence type="ECO:0000256" key="1">
    <source>
        <dbReference type="SAM" id="MobiDB-lite"/>
    </source>
</evidence>
<feature type="compositionally biased region" description="Basic and acidic residues" evidence="1">
    <location>
        <begin position="399"/>
        <end position="411"/>
    </location>
</feature>
<feature type="compositionally biased region" description="Basic residues" evidence="1">
    <location>
        <begin position="347"/>
        <end position="356"/>
    </location>
</feature>
<evidence type="ECO:0000313" key="4">
    <source>
        <dbReference type="Proteomes" id="UP001174909"/>
    </source>
</evidence>
<evidence type="ECO:0000259" key="2">
    <source>
        <dbReference type="Pfam" id="PF08585"/>
    </source>
</evidence>
<feature type="domain" description="RecQ mediated genome instability protein 1 OB-fold" evidence="2">
    <location>
        <begin position="14"/>
        <end position="57"/>
    </location>
</feature>
<dbReference type="Pfam" id="PF08585">
    <property type="entry name" value="RMI1_N_C"/>
    <property type="match status" value="1"/>
</dbReference>
<dbReference type="AlphaFoldDB" id="A0AA35SWR4"/>
<dbReference type="InterPro" id="IPR013894">
    <property type="entry name" value="RMI1_OB"/>
</dbReference>
<feature type="region of interest" description="Disordered" evidence="1">
    <location>
        <begin position="82"/>
        <end position="206"/>
    </location>
</feature>
<keyword evidence="4" id="KW-1185">Reference proteome</keyword>
<sequence length="501" mass="56260">MTRNFAVCVCVSSTQSPPGTKVLLLQKVEAQKGFLLLGKNSLEVLGGRVEHLVQKWSLTKIMPDELGRSAGGSNDAPQFLPFGKSAGVKTAKGQDQLKHHENKRSSVSTREAVVSSMTREDEREKMEMPLSEEITFRKTPQNREFNQSRSGRGQYGRPATEGARNYRGDTGEGSDGRGRGRGRRGRREREDCYDQGKRSESSMLSDWLEQKLTVSSNYGSQQPDMSRGGEEDYWEEVWAYQESLAIAESKEQWKREERERGERAGVSHRGGWENEGEVREGRRGGVGRGVQGGRERETDYRSPRGRGSGTLTSQQYEDNDDGRGRNGGERSGRHRFERGENEDRWRGRGGGRRGRGGRLEHGSNEQQYYGGRERGGRERGGDDFRAIGQKSELGNSGQDWRREFFTEEFGHSKQQHYSRGRGRGVRGERGQKQSGRKEFGSRYEPKMLEQDSMTEEQAGSGGEWPSVSATVAAAPLSTESQQYSWGWVQKGAPLRAKKVGL</sequence>
<feature type="compositionally biased region" description="Basic and acidic residues" evidence="1">
    <location>
        <begin position="337"/>
        <end position="346"/>
    </location>
</feature>
<evidence type="ECO:0000313" key="3">
    <source>
        <dbReference type="EMBL" id="CAI8037094.1"/>
    </source>
</evidence>
<feature type="compositionally biased region" description="Basic and acidic residues" evidence="1">
    <location>
        <begin position="187"/>
        <end position="200"/>
    </location>
</feature>
<reference evidence="3" key="1">
    <citation type="submission" date="2023-03" db="EMBL/GenBank/DDBJ databases">
        <authorList>
            <person name="Steffen K."/>
            <person name="Cardenas P."/>
        </authorList>
    </citation>
    <scope>NUCLEOTIDE SEQUENCE</scope>
</reference>
<feature type="compositionally biased region" description="Polar residues" evidence="1">
    <location>
        <begin position="138"/>
        <end position="151"/>
    </location>
</feature>
<feature type="compositionally biased region" description="Basic and acidic residues" evidence="1">
    <location>
        <begin position="371"/>
        <end position="385"/>
    </location>
</feature>
<feature type="region of interest" description="Disordered" evidence="1">
    <location>
        <begin position="248"/>
        <end position="466"/>
    </location>
</feature>
<gene>
    <name evidence="3" type="ORF">GBAR_LOCUS20749</name>
</gene>